<dbReference type="GO" id="GO:0003677">
    <property type="term" value="F:DNA binding"/>
    <property type="evidence" value="ECO:0007669"/>
    <property type="project" value="InterPro"/>
</dbReference>
<reference evidence="3 4" key="1">
    <citation type="journal article" date="2021" name="Commun. Biol.">
        <title>The genome of Shorea leprosula (Dipterocarpaceae) highlights the ecological relevance of drought in aseasonal tropical rainforests.</title>
        <authorList>
            <person name="Ng K.K.S."/>
            <person name="Kobayashi M.J."/>
            <person name="Fawcett J.A."/>
            <person name="Hatakeyama M."/>
            <person name="Paape T."/>
            <person name="Ng C.H."/>
            <person name="Ang C.C."/>
            <person name="Tnah L.H."/>
            <person name="Lee C.T."/>
            <person name="Nishiyama T."/>
            <person name="Sese J."/>
            <person name="O'Brien M.J."/>
            <person name="Copetti D."/>
            <person name="Mohd Noor M.I."/>
            <person name="Ong R.C."/>
            <person name="Putra M."/>
            <person name="Sireger I.Z."/>
            <person name="Indrioko S."/>
            <person name="Kosugi Y."/>
            <person name="Izuno A."/>
            <person name="Isagi Y."/>
            <person name="Lee S.L."/>
            <person name="Shimizu K.K."/>
        </authorList>
    </citation>
    <scope>NUCLEOTIDE SEQUENCE [LARGE SCALE GENOMIC DNA]</scope>
    <source>
        <strain evidence="3">214</strain>
    </source>
</reference>
<name>A0AAV5IHV4_9ROSI</name>
<keyword evidence="4" id="KW-1185">Reference proteome</keyword>
<proteinExistence type="predicted"/>
<dbReference type="GO" id="GO:0004519">
    <property type="term" value="F:endonuclease activity"/>
    <property type="evidence" value="ECO:0007669"/>
    <property type="project" value="InterPro"/>
</dbReference>
<dbReference type="InterPro" id="IPR035979">
    <property type="entry name" value="RBD_domain_sf"/>
</dbReference>
<dbReference type="InterPro" id="IPR020847">
    <property type="entry name" value="AP_endonuclease_F1_BS"/>
</dbReference>
<dbReference type="Gene3D" id="3.60.10.10">
    <property type="entry name" value="Endonuclease/exonuclease/phosphatase"/>
    <property type="match status" value="1"/>
</dbReference>
<dbReference type="Gene3D" id="3.30.70.330">
    <property type="match status" value="1"/>
</dbReference>
<dbReference type="PROSITE" id="PS00726">
    <property type="entry name" value="AP_NUCLEASE_F1_1"/>
    <property type="match status" value="1"/>
</dbReference>
<dbReference type="PANTHER" id="PTHR31635:SF196">
    <property type="entry name" value="REVERSE TRANSCRIPTASE DOMAIN-CONTAINING PROTEIN-RELATED"/>
    <property type="match status" value="1"/>
</dbReference>
<dbReference type="InterPro" id="IPR036691">
    <property type="entry name" value="Endo/exonu/phosph_ase_sf"/>
</dbReference>
<dbReference type="GO" id="GO:0006281">
    <property type="term" value="P:DNA repair"/>
    <property type="evidence" value="ECO:0007669"/>
    <property type="project" value="InterPro"/>
</dbReference>
<dbReference type="SUPFAM" id="SSF54928">
    <property type="entry name" value="RNA-binding domain, RBD"/>
    <property type="match status" value="1"/>
</dbReference>
<evidence type="ECO:0000256" key="1">
    <source>
        <dbReference type="SAM" id="MobiDB-lite"/>
    </source>
</evidence>
<dbReference type="AlphaFoldDB" id="A0AAV5IHV4"/>
<sequence length="1132" mass="130816">MRVRARGAAASSSRQQQGNRQWIPGLDHRLLTQTKTFFFYNFPENCEEKELWYSFQRYGKVIDVYVPKKRDKWGKRFGFLRIVKIAEERSNASVKDKVMGDRNQHRDDRLVQPGQSYAQVVKGKNQSFQRLQDRTGTMKGEDRGITQMEKKPIQARQLNRKEEVASCVILDGKKGMAENRIVEPQKEIMEFTPEQEENQWLEGGLVVVVKSLTVVKDVQQRIDVDGGLITISPLRGRRVLLTEHEPRSLLEFMNHNKELFTLWFEDIQPWDKQVQDRSRMAWLRITGIPLKAWSDRCFKMIGESVGEVVKIHDDTSSKLILCDGRILVICHAEHKISKQIAMKVEEKWYEIQVVEEEWRSNPDWWLSDGDRRSVSETDSEYLSEQSDEEDQDWINLDICGEEDVSIDEEQLMKESLCKVNSNFKNTEEEMESMRTEMKKGVRRDVVSGPSKDNGPSKDSGPVGEKEVGLGNNSDMGWVDSQGGMTRIGKNGLEVACEEGSSMNCDLELKELGGRRRRQVEDCYPEKVTEIRTTKTQGAYSRTKQHQRGKADFTLGAASQVNMLGSCSISDGCIANRNNIVRRELTLHEVRRMMSVGKRLGIQIQDNEGERKEIGKLVRMEHPDFLFLQETKLEKVDDNLCRMMWDSRDFGWEMKESIGASGGLLCFWNKVNFTKTGDSTGDGYLRITGEWGIHKVKYNMVNVYGPNDRQKRLKLWDELRILITEEGGRWLIAGDFNAVRCLKERRGRTGESPDMKDFDGFIPSAGLIDIKMANRRFTWYRPDGTAMSRLDRVLMNAEMYSVGAEWVQQGLKRNISDHCAIVLKTRTVDWGPRPFRVLDAWQLHPNFKKVIEEKWSAMEVDGFAGQERFQNMWDILRKREVIWKQKSRSNWVHEGDANTRFFHRIANGRKAQNHITGLWCDGCWVEEPIQVKKEVVNYFSKLFQGDTWNRPKPYGVNFKKISTEDKQWLERPFSIEEIEEGLQSCEGSKGPGPDRYNFSFLKFAWNSLKEDFMSFFKEFHRNGRLVSGLNSSFLTLIPKKPNAGNLKDYRPISLIGCMYKLLSKVLANRLKAVLPGIISETQSAFLGGRHLVDGVLVLNEVVEEVKRKKQPAFIFKANFARHMIVWIGHSWNG</sequence>
<feature type="compositionally biased region" description="Basic and acidic residues" evidence="1">
    <location>
        <begin position="433"/>
        <end position="445"/>
    </location>
</feature>
<organism evidence="3 4">
    <name type="scientific">Rubroshorea leprosula</name>
    <dbReference type="NCBI Taxonomy" id="152421"/>
    <lineage>
        <taxon>Eukaryota</taxon>
        <taxon>Viridiplantae</taxon>
        <taxon>Streptophyta</taxon>
        <taxon>Embryophyta</taxon>
        <taxon>Tracheophyta</taxon>
        <taxon>Spermatophyta</taxon>
        <taxon>Magnoliopsida</taxon>
        <taxon>eudicotyledons</taxon>
        <taxon>Gunneridae</taxon>
        <taxon>Pentapetalae</taxon>
        <taxon>rosids</taxon>
        <taxon>malvids</taxon>
        <taxon>Malvales</taxon>
        <taxon>Dipterocarpaceae</taxon>
        <taxon>Rubroshorea</taxon>
    </lineage>
</organism>
<accession>A0AAV5IHV4</accession>
<feature type="region of interest" description="Disordered" evidence="1">
    <location>
        <begin position="433"/>
        <end position="476"/>
    </location>
</feature>
<comment type="caution">
    <text evidence="3">The sequence shown here is derived from an EMBL/GenBank/DDBJ whole genome shotgun (WGS) entry which is preliminary data.</text>
</comment>
<dbReference type="InterPro" id="IPR012677">
    <property type="entry name" value="Nucleotide-bd_a/b_plait_sf"/>
</dbReference>
<feature type="domain" description="Endonuclease/exonuclease/phosphatase" evidence="2">
    <location>
        <begin position="606"/>
        <end position="817"/>
    </location>
</feature>
<dbReference type="Proteomes" id="UP001054252">
    <property type="component" value="Unassembled WGS sequence"/>
</dbReference>
<gene>
    <name evidence="3" type="ORF">SLEP1_g12265</name>
</gene>
<evidence type="ECO:0000259" key="2">
    <source>
        <dbReference type="Pfam" id="PF03372"/>
    </source>
</evidence>
<dbReference type="SUPFAM" id="SSF56219">
    <property type="entry name" value="DNase I-like"/>
    <property type="match status" value="1"/>
</dbReference>
<dbReference type="InterPro" id="IPR005135">
    <property type="entry name" value="Endo/exonuclease/phosphatase"/>
</dbReference>
<dbReference type="EMBL" id="BPVZ01000014">
    <property type="protein sequence ID" value="GKU99410.1"/>
    <property type="molecule type" value="Genomic_DNA"/>
</dbReference>
<evidence type="ECO:0000313" key="3">
    <source>
        <dbReference type="EMBL" id="GKU99410.1"/>
    </source>
</evidence>
<dbReference type="CDD" id="cd00590">
    <property type="entry name" value="RRM_SF"/>
    <property type="match status" value="1"/>
</dbReference>
<protein>
    <recommendedName>
        <fullName evidence="2">Endonuclease/exonuclease/phosphatase domain-containing protein</fullName>
    </recommendedName>
</protein>
<evidence type="ECO:0000313" key="4">
    <source>
        <dbReference type="Proteomes" id="UP001054252"/>
    </source>
</evidence>
<dbReference type="Pfam" id="PF03372">
    <property type="entry name" value="Exo_endo_phos"/>
    <property type="match status" value="1"/>
</dbReference>
<dbReference type="PANTHER" id="PTHR31635">
    <property type="entry name" value="REVERSE TRANSCRIPTASE DOMAIN-CONTAINING PROTEIN-RELATED"/>
    <property type="match status" value="1"/>
</dbReference>